<evidence type="ECO:0000256" key="3">
    <source>
        <dbReference type="ARBA" id="ARBA00022989"/>
    </source>
</evidence>
<feature type="transmembrane region" description="Helical" evidence="5">
    <location>
        <begin position="334"/>
        <end position="353"/>
    </location>
</feature>
<sequence>MKTTRTISGHSLPLNVLFVILNLAGLALTTMGFHDHFEAQKMLFVSIGLVLMLFSAVALVFFKGRLMIATVSRIIVGSLFIVSGLIKANDPLGFSYKLEEYFEDGALAYRIKEFFGAPGFSLEYFIQHALALSVIICIAEIVLGVLVIIGGKMRLVSWLLVIMMLFFTFLTWHTSSCDAKTKFVDRDTYSLAIAKEASLADTKIEEAKTNKEIKIISKNSKEVVVEELKAPQCVTDCGCFGDAMKGSVGRSLTPKESLWKDIVLLYLVIWIFAAQGMIKPNNVRQNWIYVPISLLLIAGLSWVFDWYFPIVFSLIAILAALWIYRVRNKRIGNHYSSALIVTCLCGIFIWYVLRYDPLRDYRAYAVGNYLPDLTKNGDPGKYQSLLVYKNIQTGEKKEYDGSSKEFMASKIWEKTGEWKYLEMINKEIIPMRLPSIDTAQFNPSCSISSLSEDELQLDVVKKQLKNTKVSGLRLEDKVTKERTEIPEVEYNVESYPPDTYAILDTIEVENPELSDVSIRQFLFTAPKVIVVFSRNLKEFDLNHLSEIKSIAAKAKKAAIPFVLVVGSGDEEIAAFKKKHDLHVPIFINDGVELKAVSRANPALMVLRYGRVKGKYTGNSLPTFNWIQRNLLAK</sequence>
<keyword evidence="2 5" id="KW-0812">Transmembrane</keyword>
<feature type="transmembrane region" description="Helical" evidence="5">
    <location>
        <begin position="257"/>
        <end position="274"/>
    </location>
</feature>
<dbReference type="Proteomes" id="UP000316008">
    <property type="component" value="Unassembled WGS sequence"/>
</dbReference>
<evidence type="ECO:0000256" key="4">
    <source>
        <dbReference type="ARBA" id="ARBA00023136"/>
    </source>
</evidence>
<feature type="transmembrane region" description="Helical" evidence="5">
    <location>
        <begin position="12"/>
        <end position="31"/>
    </location>
</feature>
<feature type="transmembrane region" description="Helical" evidence="5">
    <location>
        <begin position="310"/>
        <end position="327"/>
    </location>
</feature>
<keyword evidence="7" id="KW-1185">Reference proteome</keyword>
<protein>
    <submittedName>
        <fullName evidence="6">DoxX family protein</fullName>
    </submittedName>
</protein>
<proteinExistence type="predicted"/>
<accession>A0A556MNG6</accession>
<keyword evidence="3 5" id="KW-1133">Transmembrane helix</keyword>
<comment type="caution">
    <text evidence="6">The sequence shown here is derived from an EMBL/GenBank/DDBJ whole genome shotgun (WGS) entry which is preliminary data.</text>
</comment>
<evidence type="ECO:0000256" key="2">
    <source>
        <dbReference type="ARBA" id="ARBA00022692"/>
    </source>
</evidence>
<feature type="transmembrane region" description="Helical" evidence="5">
    <location>
        <begin position="125"/>
        <end position="148"/>
    </location>
</feature>
<feature type="transmembrane region" description="Helical" evidence="5">
    <location>
        <begin position="43"/>
        <end position="62"/>
    </location>
</feature>
<feature type="transmembrane region" description="Helical" evidence="5">
    <location>
        <begin position="286"/>
        <end position="304"/>
    </location>
</feature>
<dbReference type="OrthoDB" id="648842at2"/>
<gene>
    <name evidence="6" type="ORF">FO442_15160</name>
</gene>
<evidence type="ECO:0000313" key="7">
    <source>
        <dbReference type="Proteomes" id="UP000316008"/>
    </source>
</evidence>
<keyword evidence="4 5" id="KW-0472">Membrane</keyword>
<dbReference type="EMBL" id="VLPL01000008">
    <property type="protein sequence ID" value="TSJ41249.1"/>
    <property type="molecule type" value="Genomic_DNA"/>
</dbReference>
<evidence type="ECO:0000256" key="1">
    <source>
        <dbReference type="ARBA" id="ARBA00004141"/>
    </source>
</evidence>
<dbReference type="Pfam" id="PF07681">
    <property type="entry name" value="DoxX"/>
    <property type="match status" value="1"/>
</dbReference>
<dbReference type="InterPro" id="IPR032808">
    <property type="entry name" value="DoxX"/>
</dbReference>
<evidence type="ECO:0000256" key="5">
    <source>
        <dbReference type="SAM" id="Phobius"/>
    </source>
</evidence>
<evidence type="ECO:0000313" key="6">
    <source>
        <dbReference type="EMBL" id="TSJ41249.1"/>
    </source>
</evidence>
<name>A0A556MNG6_9FLAO</name>
<dbReference type="AlphaFoldDB" id="A0A556MNG6"/>
<feature type="transmembrane region" description="Helical" evidence="5">
    <location>
        <begin position="155"/>
        <end position="173"/>
    </location>
</feature>
<dbReference type="RefSeq" id="WP_144334060.1">
    <property type="nucleotide sequence ID" value="NZ_VLPL01000008.1"/>
</dbReference>
<comment type="subcellular location">
    <subcellularLocation>
        <location evidence="1">Membrane</location>
        <topology evidence="1">Multi-pass membrane protein</topology>
    </subcellularLocation>
</comment>
<dbReference type="GO" id="GO:0016020">
    <property type="term" value="C:membrane"/>
    <property type="evidence" value="ECO:0007669"/>
    <property type="project" value="UniProtKB-SubCell"/>
</dbReference>
<feature type="transmembrane region" description="Helical" evidence="5">
    <location>
        <begin position="67"/>
        <end position="86"/>
    </location>
</feature>
<organism evidence="6 7">
    <name type="scientific">Fluviicola chungangensis</name>
    <dbReference type="NCBI Taxonomy" id="2597671"/>
    <lineage>
        <taxon>Bacteria</taxon>
        <taxon>Pseudomonadati</taxon>
        <taxon>Bacteroidota</taxon>
        <taxon>Flavobacteriia</taxon>
        <taxon>Flavobacteriales</taxon>
        <taxon>Crocinitomicaceae</taxon>
        <taxon>Fluviicola</taxon>
    </lineage>
</organism>
<reference evidence="6 7" key="1">
    <citation type="submission" date="2019-07" db="EMBL/GenBank/DDBJ databases">
        <authorList>
            <person name="Huq M.A."/>
        </authorList>
    </citation>
    <scope>NUCLEOTIDE SEQUENCE [LARGE SCALE GENOMIC DNA]</scope>
    <source>
        <strain evidence="6 7">MAH-3</strain>
    </source>
</reference>